<organism evidence="13 14">
    <name type="scientific">Boletus edulis BED1</name>
    <dbReference type="NCBI Taxonomy" id="1328754"/>
    <lineage>
        <taxon>Eukaryota</taxon>
        <taxon>Fungi</taxon>
        <taxon>Dikarya</taxon>
        <taxon>Basidiomycota</taxon>
        <taxon>Agaricomycotina</taxon>
        <taxon>Agaricomycetes</taxon>
        <taxon>Agaricomycetidae</taxon>
        <taxon>Boletales</taxon>
        <taxon>Boletineae</taxon>
        <taxon>Boletaceae</taxon>
        <taxon>Boletoideae</taxon>
        <taxon>Boletus</taxon>
    </lineage>
</organism>
<reference evidence="13" key="1">
    <citation type="submission" date="2019-10" db="EMBL/GenBank/DDBJ databases">
        <authorList>
            <consortium name="DOE Joint Genome Institute"/>
            <person name="Kuo A."/>
            <person name="Miyauchi S."/>
            <person name="Kiss E."/>
            <person name="Drula E."/>
            <person name="Kohler A."/>
            <person name="Sanchez-Garcia M."/>
            <person name="Andreopoulos B."/>
            <person name="Barry K.W."/>
            <person name="Bonito G."/>
            <person name="Buee M."/>
            <person name="Carver A."/>
            <person name="Chen C."/>
            <person name="Cichocki N."/>
            <person name="Clum A."/>
            <person name="Culley D."/>
            <person name="Crous P.W."/>
            <person name="Fauchery L."/>
            <person name="Girlanda M."/>
            <person name="Hayes R."/>
            <person name="Keri Z."/>
            <person name="LaButti K."/>
            <person name="Lipzen A."/>
            <person name="Lombard V."/>
            <person name="Magnuson J."/>
            <person name="Maillard F."/>
            <person name="Morin E."/>
            <person name="Murat C."/>
            <person name="Nolan M."/>
            <person name="Ohm R."/>
            <person name="Pangilinan J."/>
            <person name="Pereira M."/>
            <person name="Perotto S."/>
            <person name="Peter M."/>
            <person name="Riley R."/>
            <person name="Sitrit Y."/>
            <person name="Stielow B."/>
            <person name="Szollosi G."/>
            <person name="Zifcakova L."/>
            <person name="Stursova M."/>
            <person name="Spatafora J.W."/>
            <person name="Tedersoo L."/>
            <person name="Vaario L.-M."/>
            <person name="Yamada A."/>
            <person name="Yan M."/>
            <person name="Wang P."/>
            <person name="Xu J."/>
            <person name="Bruns T."/>
            <person name="Baldrian P."/>
            <person name="Vilgalys R."/>
            <person name="Henrissat B."/>
            <person name="Grigoriev I.V."/>
            <person name="Hibbett D."/>
            <person name="Nagy L.G."/>
            <person name="Martin F.M."/>
        </authorList>
    </citation>
    <scope>NUCLEOTIDE SEQUENCE</scope>
    <source>
        <strain evidence="13">BED1</strain>
    </source>
</reference>
<evidence type="ECO:0008006" key="15">
    <source>
        <dbReference type="Google" id="ProtNLM"/>
    </source>
</evidence>
<feature type="compositionally biased region" description="Basic and acidic residues" evidence="10">
    <location>
        <begin position="264"/>
        <end position="276"/>
    </location>
</feature>
<evidence type="ECO:0000256" key="9">
    <source>
        <dbReference type="ARBA" id="ARBA00023328"/>
    </source>
</evidence>
<keyword evidence="14" id="KW-1185">Reference proteome</keyword>
<evidence type="ECO:0000256" key="7">
    <source>
        <dbReference type="ARBA" id="ARBA00023242"/>
    </source>
</evidence>
<protein>
    <recommendedName>
        <fullName evidence="15">Borealin N-terminal domain-containing protein</fullName>
    </recommendedName>
</protein>
<evidence type="ECO:0000256" key="10">
    <source>
        <dbReference type="SAM" id="MobiDB-lite"/>
    </source>
</evidence>
<keyword evidence="6" id="KW-0498">Mitosis</keyword>
<evidence type="ECO:0000256" key="6">
    <source>
        <dbReference type="ARBA" id="ARBA00022776"/>
    </source>
</evidence>
<evidence type="ECO:0000256" key="4">
    <source>
        <dbReference type="ARBA" id="ARBA00022454"/>
    </source>
</evidence>
<feature type="region of interest" description="Disordered" evidence="10">
    <location>
        <begin position="263"/>
        <end position="365"/>
    </location>
</feature>
<dbReference type="AlphaFoldDB" id="A0AAD4BJ18"/>
<dbReference type="InterPro" id="IPR046466">
    <property type="entry name" value="Borealin_C"/>
</dbReference>
<evidence type="ECO:0000259" key="11">
    <source>
        <dbReference type="Pfam" id="PF10444"/>
    </source>
</evidence>
<dbReference type="GO" id="GO:0032133">
    <property type="term" value="C:chromosome passenger complex"/>
    <property type="evidence" value="ECO:0007669"/>
    <property type="project" value="TreeGrafter"/>
</dbReference>
<comment type="similarity">
    <text evidence="3">Belongs to the borealin family.</text>
</comment>
<dbReference type="PANTHER" id="PTHR16040:SF7">
    <property type="entry name" value="AUSTRALIN, ISOFORM A-RELATED"/>
    <property type="match status" value="1"/>
</dbReference>
<dbReference type="PANTHER" id="PTHR16040">
    <property type="entry name" value="AUSTRALIN, ISOFORM A-RELATED"/>
    <property type="match status" value="1"/>
</dbReference>
<dbReference type="InterPro" id="IPR018867">
    <property type="entry name" value="Cell_div_borealin"/>
</dbReference>
<feature type="domain" description="Borealin N-terminal" evidence="11">
    <location>
        <begin position="14"/>
        <end position="70"/>
    </location>
</feature>
<evidence type="ECO:0000256" key="2">
    <source>
        <dbReference type="ARBA" id="ARBA00004584"/>
    </source>
</evidence>
<gene>
    <name evidence="13" type="ORF">L210DRAFT_3416272</name>
</gene>
<feature type="domain" description="Borealin C-terminal" evidence="12">
    <location>
        <begin position="187"/>
        <end position="246"/>
    </location>
</feature>
<feature type="compositionally biased region" description="Polar residues" evidence="10">
    <location>
        <begin position="185"/>
        <end position="213"/>
    </location>
</feature>
<evidence type="ECO:0000256" key="8">
    <source>
        <dbReference type="ARBA" id="ARBA00023306"/>
    </source>
</evidence>
<dbReference type="GO" id="GO:0051233">
    <property type="term" value="C:spindle midzone"/>
    <property type="evidence" value="ECO:0007669"/>
    <property type="project" value="TreeGrafter"/>
</dbReference>
<dbReference type="EMBL" id="WHUW01000050">
    <property type="protein sequence ID" value="KAF8431467.1"/>
    <property type="molecule type" value="Genomic_DNA"/>
</dbReference>
<sequence>MKVPKSTRKYTPEEKQQLIKNLDIEVEHRVRQLEEWLAVALENFRLHQEGLISRIPRLVRGVTMGEFADKYNGDIQACLRGLQSERVGGTEFEIDRDTRKRKWAAAQEEVEASGSQEADQARATKNARMMTATPKKPVAGPSNASRAVGNRTPGTLRTTTTRPPVPKPSPALQKPSKAPSFVLARTTSPAKQPHSNATTTQRTRPPSSATFNPTMLPPKAPTYPTLRAPRRDESMVSVNGSPLANPYTLGLGWFTGEEIEEEESHLVGKGKEKQKDNPPASKTLRRVNSIVIRCDSSVNLASSSSSSQPQPQPNGTTHARTNSQTRNAAAHSAAHSRSNSRTQLLASSDNVPPSSNNAPVPLAPSSSASALVSIPTKDGHLLEFDPLVTSPRALDRLVGITDSAKKQAKEEMTRLVKEAVRKWVIE</sequence>
<evidence type="ECO:0000313" key="13">
    <source>
        <dbReference type="EMBL" id="KAF8431467.1"/>
    </source>
</evidence>
<dbReference type="GO" id="GO:0000070">
    <property type="term" value="P:mitotic sister chromatid segregation"/>
    <property type="evidence" value="ECO:0007669"/>
    <property type="project" value="TreeGrafter"/>
</dbReference>
<keyword evidence="8" id="KW-0131">Cell cycle</keyword>
<name>A0AAD4BJ18_BOLED</name>
<proteinExistence type="inferred from homology"/>
<keyword evidence="7" id="KW-0539">Nucleus</keyword>
<keyword evidence="5" id="KW-0132">Cell division</keyword>
<accession>A0AAD4BJ18</accession>
<dbReference type="GO" id="GO:0051301">
    <property type="term" value="P:cell division"/>
    <property type="evidence" value="ECO:0007669"/>
    <property type="project" value="UniProtKB-KW"/>
</dbReference>
<feature type="region of interest" description="Disordered" evidence="10">
    <location>
        <begin position="105"/>
        <end position="226"/>
    </location>
</feature>
<dbReference type="GO" id="GO:0000775">
    <property type="term" value="C:chromosome, centromeric region"/>
    <property type="evidence" value="ECO:0007669"/>
    <property type="project" value="UniProtKB-SubCell"/>
</dbReference>
<feature type="compositionally biased region" description="Polar residues" evidence="10">
    <location>
        <begin position="314"/>
        <end position="325"/>
    </location>
</feature>
<dbReference type="Pfam" id="PF10444">
    <property type="entry name" value="Nbl1_Borealin_N"/>
    <property type="match status" value="1"/>
</dbReference>
<keyword evidence="9" id="KW-0137">Centromere</keyword>
<evidence type="ECO:0000259" key="12">
    <source>
        <dbReference type="Pfam" id="PF10512"/>
    </source>
</evidence>
<dbReference type="InterPro" id="IPR018851">
    <property type="entry name" value="Borealin_N"/>
</dbReference>
<comment type="subcellular location">
    <subcellularLocation>
        <location evidence="2">Chromosome</location>
        <location evidence="2">Centromere</location>
    </subcellularLocation>
    <subcellularLocation>
        <location evidence="1">Nucleus</location>
    </subcellularLocation>
</comment>
<feature type="compositionally biased region" description="Low complexity" evidence="10">
    <location>
        <begin position="326"/>
        <end position="365"/>
    </location>
</feature>
<dbReference type="Pfam" id="PF10512">
    <property type="entry name" value="Borealin"/>
    <property type="match status" value="1"/>
</dbReference>
<keyword evidence="4" id="KW-0158">Chromosome</keyword>
<comment type="caution">
    <text evidence="13">The sequence shown here is derived from an EMBL/GenBank/DDBJ whole genome shotgun (WGS) entry which is preliminary data.</text>
</comment>
<evidence type="ECO:0000256" key="1">
    <source>
        <dbReference type="ARBA" id="ARBA00004123"/>
    </source>
</evidence>
<evidence type="ECO:0000313" key="14">
    <source>
        <dbReference type="Proteomes" id="UP001194468"/>
    </source>
</evidence>
<dbReference type="GO" id="GO:0005634">
    <property type="term" value="C:nucleus"/>
    <property type="evidence" value="ECO:0007669"/>
    <property type="project" value="UniProtKB-SubCell"/>
</dbReference>
<evidence type="ECO:0000256" key="5">
    <source>
        <dbReference type="ARBA" id="ARBA00022618"/>
    </source>
</evidence>
<reference evidence="13" key="2">
    <citation type="journal article" date="2020" name="Nat. Commun.">
        <title>Large-scale genome sequencing of mycorrhizal fungi provides insights into the early evolution of symbiotic traits.</title>
        <authorList>
            <person name="Miyauchi S."/>
            <person name="Kiss E."/>
            <person name="Kuo A."/>
            <person name="Drula E."/>
            <person name="Kohler A."/>
            <person name="Sanchez-Garcia M."/>
            <person name="Morin E."/>
            <person name="Andreopoulos B."/>
            <person name="Barry K.W."/>
            <person name="Bonito G."/>
            <person name="Buee M."/>
            <person name="Carver A."/>
            <person name="Chen C."/>
            <person name="Cichocki N."/>
            <person name="Clum A."/>
            <person name="Culley D."/>
            <person name="Crous P.W."/>
            <person name="Fauchery L."/>
            <person name="Girlanda M."/>
            <person name="Hayes R.D."/>
            <person name="Keri Z."/>
            <person name="LaButti K."/>
            <person name="Lipzen A."/>
            <person name="Lombard V."/>
            <person name="Magnuson J."/>
            <person name="Maillard F."/>
            <person name="Murat C."/>
            <person name="Nolan M."/>
            <person name="Ohm R.A."/>
            <person name="Pangilinan J."/>
            <person name="Pereira M.F."/>
            <person name="Perotto S."/>
            <person name="Peter M."/>
            <person name="Pfister S."/>
            <person name="Riley R."/>
            <person name="Sitrit Y."/>
            <person name="Stielow J.B."/>
            <person name="Szollosi G."/>
            <person name="Zifcakova L."/>
            <person name="Stursova M."/>
            <person name="Spatafora J.W."/>
            <person name="Tedersoo L."/>
            <person name="Vaario L.M."/>
            <person name="Yamada A."/>
            <person name="Yan M."/>
            <person name="Wang P."/>
            <person name="Xu J."/>
            <person name="Bruns T."/>
            <person name="Baldrian P."/>
            <person name="Vilgalys R."/>
            <person name="Dunand C."/>
            <person name="Henrissat B."/>
            <person name="Grigoriev I.V."/>
            <person name="Hibbett D."/>
            <person name="Nagy L.G."/>
            <person name="Martin F.M."/>
        </authorList>
    </citation>
    <scope>NUCLEOTIDE SEQUENCE</scope>
    <source>
        <strain evidence="13">BED1</strain>
    </source>
</reference>
<evidence type="ECO:0000256" key="3">
    <source>
        <dbReference type="ARBA" id="ARBA00009914"/>
    </source>
</evidence>
<feature type="compositionally biased region" description="Low complexity" evidence="10">
    <location>
        <begin position="151"/>
        <end position="162"/>
    </location>
</feature>
<dbReference type="Proteomes" id="UP001194468">
    <property type="component" value="Unassembled WGS sequence"/>
</dbReference>